<dbReference type="EMBL" id="CP061800">
    <property type="protein sequence ID" value="QTA84051.1"/>
    <property type="molecule type" value="Genomic_DNA"/>
</dbReference>
<protein>
    <submittedName>
        <fullName evidence="1">Uncharacterized protein</fullName>
    </submittedName>
</protein>
<organism evidence="1 2">
    <name type="scientific">Desulfonema magnum</name>
    <dbReference type="NCBI Taxonomy" id="45655"/>
    <lineage>
        <taxon>Bacteria</taxon>
        <taxon>Pseudomonadati</taxon>
        <taxon>Thermodesulfobacteriota</taxon>
        <taxon>Desulfobacteria</taxon>
        <taxon>Desulfobacterales</taxon>
        <taxon>Desulfococcaceae</taxon>
        <taxon>Desulfonema</taxon>
    </lineage>
</organism>
<proteinExistence type="predicted"/>
<sequence length="54" mass="5967">MPSRSRGLGNPLEMPGISQFRASVLDLVPTLRVTAIKLRLIRGGKKSFRQGCEK</sequence>
<evidence type="ECO:0000313" key="1">
    <source>
        <dbReference type="EMBL" id="QTA84051.1"/>
    </source>
</evidence>
<dbReference type="KEGG" id="dmm:dnm_000430"/>
<reference evidence="1" key="1">
    <citation type="journal article" date="2021" name="Microb. Physiol.">
        <title>Proteogenomic Insights into the Physiology of Marine, Sulfate-Reducing, Filamentous Desulfonema limicola and Desulfonema magnum.</title>
        <authorList>
            <person name="Schnaars V."/>
            <person name="Wohlbrand L."/>
            <person name="Scheve S."/>
            <person name="Hinrichs C."/>
            <person name="Reinhardt R."/>
            <person name="Rabus R."/>
        </authorList>
    </citation>
    <scope>NUCLEOTIDE SEQUENCE</scope>
    <source>
        <strain evidence="1">4be13</strain>
    </source>
</reference>
<name>A0A975BET7_9BACT</name>
<gene>
    <name evidence="1" type="ORF">dnm_000430</name>
</gene>
<evidence type="ECO:0000313" key="2">
    <source>
        <dbReference type="Proteomes" id="UP000663722"/>
    </source>
</evidence>
<accession>A0A975BET7</accession>
<dbReference type="AlphaFoldDB" id="A0A975BET7"/>
<dbReference type="Proteomes" id="UP000663722">
    <property type="component" value="Chromosome"/>
</dbReference>
<keyword evidence="2" id="KW-1185">Reference proteome</keyword>